<evidence type="ECO:0000259" key="5">
    <source>
        <dbReference type="PROSITE" id="PS50217"/>
    </source>
</evidence>
<evidence type="ECO:0000256" key="2">
    <source>
        <dbReference type="ARBA" id="ARBA00023163"/>
    </source>
</evidence>
<dbReference type="GO" id="GO:0045893">
    <property type="term" value="P:positive regulation of DNA-templated transcription"/>
    <property type="evidence" value="ECO:0007669"/>
    <property type="project" value="TreeGrafter"/>
</dbReference>
<dbReference type="Gene3D" id="1.20.5.170">
    <property type="match status" value="1"/>
</dbReference>
<evidence type="ECO:0000313" key="6">
    <source>
        <dbReference type="EMBL" id="KAE8039316.1"/>
    </source>
</evidence>
<feature type="region of interest" description="Disordered" evidence="4">
    <location>
        <begin position="59"/>
        <end position="119"/>
    </location>
</feature>
<dbReference type="SMART" id="SM00338">
    <property type="entry name" value="BRLZ"/>
    <property type="match status" value="1"/>
</dbReference>
<evidence type="ECO:0000256" key="4">
    <source>
        <dbReference type="SAM" id="MobiDB-lite"/>
    </source>
</evidence>
<proteinExistence type="predicted"/>
<dbReference type="OrthoDB" id="552661at2759"/>
<dbReference type="GO" id="GO:0003677">
    <property type="term" value="F:DNA binding"/>
    <property type="evidence" value="ECO:0007669"/>
    <property type="project" value="TreeGrafter"/>
</dbReference>
<dbReference type="InterPro" id="IPR046347">
    <property type="entry name" value="bZIP_sf"/>
</dbReference>
<dbReference type="SUPFAM" id="SSF57959">
    <property type="entry name" value="Leucine zipper domain"/>
    <property type="match status" value="1"/>
</dbReference>
<accession>A0A660KZ88</accession>
<dbReference type="Proteomes" id="UP000327013">
    <property type="component" value="Chromosome 4"/>
</dbReference>
<dbReference type="PANTHER" id="PTHR46391">
    <property type="entry name" value="BASIC LEUCINE ZIPPER 34"/>
    <property type="match status" value="1"/>
</dbReference>
<dbReference type="AlphaFoldDB" id="A0A660KZ88"/>
<keyword evidence="7" id="KW-1185">Reference proteome</keyword>
<feature type="domain" description="BZIP" evidence="5">
    <location>
        <begin position="134"/>
        <end position="197"/>
    </location>
</feature>
<feature type="region of interest" description="Disordered" evidence="4">
    <location>
        <begin position="1"/>
        <end position="22"/>
    </location>
</feature>
<dbReference type="InterPro" id="IPR044759">
    <property type="entry name" value="bZIP_RF2"/>
</dbReference>
<keyword evidence="2" id="KW-0804">Transcription</keyword>
<feature type="region of interest" description="Disordered" evidence="4">
    <location>
        <begin position="307"/>
        <end position="344"/>
    </location>
</feature>
<dbReference type="PANTHER" id="PTHR46391:SF13">
    <property type="entry name" value="ACTIVATOR OF SPOMIN LUC3"/>
    <property type="match status" value="1"/>
</dbReference>
<reference evidence="6 7" key="1">
    <citation type="submission" date="2019-06" db="EMBL/GenBank/DDBJ databases">
        <title>A chromosomal-level reference genome of Carpinus fangiana (Coryloideae, Betulaceae).</title>
        <authorList>
            <person name="Yang X."/>
            <person name="Wang Z."/>
            <person name="Zhang L."/>
            <person name="Hao G."/>
            <person name="Liu J."/>
            <person name="Yang Y."/>
        </authorList>
    </citation>
    <scope>NUCLEOTIDE SEQUENCE [LARGE SCALE GENOMIC DNA]</scope>
    <source>
        <strain evidence="6">Cfa_2016G</strain>
        <tissue evidence="6">Leaf</tissue>
    </source>
</reference>
<feature type="compositionally biased region" description="Polar residues" evidence="4">
    <location>
        <begin position="94"/>
        <end position="114"/>
    </location>
</feature>
<organism evidence="6 7">
    <name type="scientific">Carpinus fangiana</name>
    <dbReference type="NCBI Taxonomy" id="176857"/>
    <lineage>
        <taxon>Eukaryota</taxon>
        <taxon>Viridiplantae</taxon>
        <taxon>Streptophyta</taxon>
        <taxon>Embryophyta</taxon>
        <taxon>Tracheophyta</taxon>
        <taxon>Spermatophyta</taxon>
        <taxon>Magnoliopsida</taxon>
        <taxon>eudicotyledons</taxon>
        <taxon>Gunneridae</taxon>
        <taxon>Pentapetalae</taxon>
        <taxon>rosids</taxon>
        <taxon>fabids</taxon>
        <taxon>Fagales</taxon>
        <taxon>Betulaceae</taxon>
        <taxon>Carpinus</taxon>
    </lineage>
</organism>
<feature type="compositionally biased region" description="Polar residues" evidence="4">
    <location>
        <begin position="307"/>
        <end position="336"/>
    </location>
</feature>
<dbReference type="EMBL" id="CM017324">
    <property type="protein sequence ID" value="KAE8039316.1"/>
    <property type="molecule type" value="Genomic_DNA"/>
</dbReference>
<dbReference type="GO" id="GO:0003700">
    <property type="term" value="F:DNA-binding transcription factor activity"/>
    <property type="evidence" value="ECO:0007669"/>
    <property type="project" value="InterPro"/>
</dbReference>
<dbReference type="InterPro" id="IPR052483">
    <property type="entry name" value="bZIP_transcription_regulators"/>
</dbReference>
<dbReference type="CDD" id="cd14703">
    <property type="entry name" value="bZIP_plant_RF2"/>
    <property type="match status" value="1"/>
</dbReference>
<evidence type="ECO:0000256" key="3">
    <source>
        <dbReference type="ARBA" id="ARBA00023242"/>
    </source>
</evidence>
<keyword evidence="1" id="KW-0805">Transcription regulation</keyword>
<keyword evidence="3" id="KW-0539">Nucleus</keyword>
<protein>
    <recommendedName>
        <fullName evidence="5">BZIP domain-containing protein</fullName>
    </recommendedName>
</protein>
<dbReference type="PROSITE" id="PS50217">
    <property type="entry name" value="BZIP"/>
    <property type="match status" value="1"/>
</dbReference>
<dbReference type="Pfam" id="PF00170">
    <property type="entry name" value="bZIP_1"/>
    <property type="match status" value="1"/>
</dbReference>
<dbReference type="InterPro" id="IPR004827">
    <property type="entry name" value="bZIP"/>
</dbReference>
<sequence>MEDTNKKSSGVGLDATPWPKSSIEAMPPFAVMAPSNLPLGTSSSFQVWKRPFLMNVHGDNGSGSSSSSRPTKIYLQPPDQPNSPPASTGDGVNKKTQNPSPNNSSDDGESNSIKAETVSGVGPRWCRNLDPDVDPKKLKRIMSNRLSAQKSRTKKLQYVTEMERKVKALEAQISVLSPQVALYKNHQRFLQLEQKSLSQQMSVYTNNKILRDAEIEEKKAEVCRLRRLQLSQQQMHAQTRMLSWETGNPNMMGYLNSNQAQSRRENQVPQVHRLNQLNLTQQEAQEKQGQAWMPSWELALGQMVNPSLNQSGTSTQQKSVNINTNQGGIDNSSNPADQAPNCFV</sequence>
<dbReference type="PROSITE" id="PS00036">
    <property type="entry name" value="BZIP_BASIC"/>
    <property type="match status" value="1"/>
</dbReference>
<name>A0A660KZ88_9ROSI</name>
<evidence type="ECO:0000313" key="7">
    <source>
        <dbReference type="Proteomes" id="UP000327013"/>
    </source>
</evidence>
<gene>
    <name evidence="6" type="ORF">FH972_011740</name>
</gene>
<dbReference type="GO" id="GO:0005634">
    <property type="term" value="C:nucleus"/>
    <property type="evidence" value="ECO:0007669"/>
    <property type="project" value="TreeGrafter"/>
</dbReference>
<evidence type="ECO:0000256" key="1">
    <source>
        <dbReference type="ARBA" id="ARBA00023015"/>
    </source>
</evidence>